<evidence type="ECO:0000256" key="1">
    <source>
        <dbReference type="SAM" id="Phobius"/>
    </source>
</evidence>
<reference evidence="2" key="1">
    <citation type="submission" date="2014-09" db="EMBL/GenBank/DDBJ databases">
        <authorList>
            <person name="Magalhaes I.L.F."/>
            <person name="Oliveira U."/>
            <person name="Santos F.R."/>
            <person name="Vidigal T.H.D.A."/>
            <person name="Brescovit A.D."/>
            <person name="Santos A.J."/>
        </authorList>
    </citation>
    <scope>NUCLEOTIDE SEQUENCE</scope>
    <source>
        <tissue evidence="2">Shoot tissue taken approximately 20 cm above the soil surface</tissue>
    </source>
</reference>
<keyword evidence="1" id="KW-1133">Transmembrane helix</keyword>
<organism evidence="2">
    <name type="scientific">Arundo donax</name>
    <name type="common">Giant reed</name>
    <name type="synonym">Donax arundinaceus</name>
    <dbReference type="NCBI Taxonomy" id="35708"/>
    <lineage>
        <taxon>Eukaryota</taxon>
        <taxon>Viridiplantae</taxon>
        <taxon>Streptophyta</taxon>
        <taxon>Embryophyta</taxon>
        <taxon>Tracheophyta</taxon>
        <taxon>Spermatophyta</taxon>
        <taxon>Magnoliopsida</taxon>
        <taxon>Liliopsida</taxon>
        <taxon>Poales</taxon>
        <taxon>Poaceae</taxon>
        <taxon>PACMAD clade</taxon>
        <taxon>Arundinoideae</taxon>
        <taxon>Arundineae</taxon>
        <taxon>Arundo</taxon>
    </lineage>
</organism>
<reference evidence="2" key="2">
    <citation type="journal article" date="2015" name="Data Brief">
        <title>Shoot transcriptome of the giant reed, Arundo donax.</title>
        <authorList>
            <person name="Barrero R.A."/>
            <person name="Guerrero F.D."/>
            <person name="Moolhuijzen P."/>
            <person name="Goolsby J.A."/>
            <person name="Tidwell J."/>
            <person name="Bellgard S.E."/>
            <person name="Bellgard M.I."/>
        </authorList>
    </citation>
    <scope>NUCLEOTIDE SEQUENCE</scope>
    <source>
        <tissue evidence="2">Shoot tissue taken approximately 20 cm above the soil surface</tissue>
    </source>
</reference>
<proteinExistence type="predicted"/>
<feature type="transmembrane region" description="Helical" evidence="1">
    <location>
        <begin position="18"/>
        <end position="38"/>
    </location>
</feature>
<dbReference type="AlphaFoldDB" id="A0A0A9A019"/>
<sequence>MQILGCRSSHLNFHYPSEVIVCSVALLLIICLEVYGMFRPALSFFRMLLLCLKNCFT</sequence>
<keyword evidence="1" id="KW-0812">Transmembrane</keyword>
<keyword evidence="1" id="KW-0472">Membrane</keyword>
<name>A0A0A9A019_ARUDO</name>
<dbReference type="EMBL" id="GBRH01252911">
    <property type="protein sequence ID" value="JAD44984.1"/>
    <property type="molecule type" value="Transcribed_RNA"/>
</dbReference>
<accession>A0A0A9A019</accession>
<evidence type="ECO:0000313" key="2">
    <source>
        <dbReference type="EMBL" id="JAD44984.1"/>
    </source>
</evidence>
<protein>
    <submittedName>
        <fullName evidence="2">Uncharacterized protein</fullName>
    </submittedName>
</protein>